<keyword evidence="4" id="KW-0732">Signal</keyword>
<dbReference type="InterPro" id="IPR029058">
    <property type="entry name" value="AB_hydrolase_fold"/>
</dbReference>
<dbReference type="InterPro" id="IPR023302">
    <property type="entry name" value="Pept_S9A_N"/>
</dbReference>
<dbReference type="Proteomes" id="UP000004105">
    <property type="component" value="Unassembled WGS sequence"/>
</dbReference>
<dbReference type="PANTHER" id="PTHR42881">
    <property type="entry name" value="PROLYL ENDOPEPTIDASE"/>
    <property type="match status" value="1"/>
</dbReference>
<dbReference type="Pfam" id="PF00326">
    <property type="entry name" value="Peptidase_S9"/>
    <property type="match status" value="1"/>
</dbReference>
<keyword evidence="2 7" id="KW-0378">Hydrolase</keyword>
<dbReference type="InterPro" id="IPR001375">
    <property type="entry name" value="Peptidase_S9_cat"/>
</dbReference>
<dbReference type="Pfam" id="PF02897">
    <property type="entry name" value="Peptidase_S9_N"/>
    <property type="match status" value="1"/>
</dbReference>
<dbReference type="Gene3D" id="2.130.10.120">
    <property type="entry name" value="Prolyl oligopeptidase, N-terminal domain"/>
    <property type="match status" value="1"/>
</dbReference>
<proteinExistence type="predicted"/>
<dbReference type="AlphaFoldDB" id="F2B8V3"/>
<dbReference type="GO" id="GO:0006508">
    <property type="term" value="P:proteolysis"/>
    <property type="evidence" value="ECO:0007669"/>
    <property type="project" value="UniProtKB-KW"/>
</dbReference>
<dbReference type="InterPro" id="IPR051167">
    <property type="entry name" value="Prolyl_oligopep/macrocyclase"/>
</dbReference>
<accession>F2B8V3</accession>
<organism evidence="7 8">
    <name type="scientific">Neisseria bacilliformis ATCC BAA-1200</name>
    <dbReference type="NCBI Taxonomy" id="888742"/>
    <lineage>
        <taxon>Bacteria</taxon>
        <taxon>Pseudomonadati</taxon>
        <taxon>Pseudomonadota</taxon>
        <taxon>Betaproteobacteria</taxon>
        <taxon>Neisseriales</taxon>
        <taxon>Neisseriaceae</taxon>
        <taxon>Neisseria</taxon>
    </lineage>
</organism>
<evidence type="ECO:0000256" key="4">
    <source>
        <dbReference type="SAM" id="SignalP"/>
    </source>
</evidence>
<evidence type="ECO:0000313" key="7">
    <source>
        <dbReference type="EMBL" id="EGF12138.1"/>
    </source>
</evidence>
<dbReference type="OrthoDB" id="9801421at2"/>
<dbReference type="Gene3D" id="3.40.50.1820">
    <property type="entry name" value="alpha/beta hydrolase"/>
    <property type="match status" value="1"/>
</dbReference>
<gene>
    <name evidence="7" type="primary">ptrB</name>
    <name evidence="7" type="ORF">HMPREF9123_0118</name>
</gene>
<evidence type="ECO:0000256" key="2">
    <source>
        <dbReference type="ARBA" id="ARBA00022801"/>
    </source>
</evidence>
<keyword evidence="3" id="KW-0720">Serine protease</keyword>
<feature type="chain" id="PRO_5003279385" evidence="4">
    <location>
        <begin position="20"/>
        <end position="698"/>
    </location>
</feature>
<dbReference type="RefSeq" id="WP_007341133.1">
    <property type="nucleotide sequence ID" value="NZ_GL878494.1"/>
</dbReference>
<reference evidence="7 8" key="1">
    <citation type="submission" date="2011-02" db="EMBL/GenBank/DDBJ databases">
        <authorList>
            <person name="Muzny D."/>
            <person name="Qin X."/>
            <person name="Deng J."/>
            <person name="Jiang H."/>
            <person name="Liu Y."/>
            <person name="Qu J."/>
            <person name="Song X.-Z."/>
            <person name="Zhang L."/>
            <person name="Thornton R."/>
            <person name="Coyle M."/>
            <person name="Francisco L."/>
            <person name="Jackson L."/>
            <person name="Javaid M."/>
            <person name="Korchina V."/>
            <person name="Kovar C."/>
            <person name="Mata R."/>
            <person name="Mathew T."/>
            <person name="Ngo R."/>
            <person name="Nguyen L."/>
            <person name="Nguyen N."/>
            <person name="Okwuonu G."/>
            <person name="Ongeri F."/>
            <person name="Pham C."/>
            <person name="Simmons D."/>
            <person name="Wilczek-Boney K."/>
            <person name="Hale W."/>
            <person name="Jakkamsetti A."/>
            <person name="Pham P."/>
            <person name="Ruth R."/>
            <person name="San Lucas F."/>
            <person name="Warren J."/>
            <person name="Zhang J."/>
            <person name="Zhao Z."/>
            <person name="Zhou C."/>
            <person name="Zhu D."/>
            <person name="Lee S."/>
            <person name="Bess C."/>
            <person name="Blankenburg K."/>
            <person name="Forbes L."/>
            <person name="Fu Q."/>
            <person name="Gubbala S."/>
            <person name="Hirani K."/>
            <person name="Jayaseelan J.C."/>
            <person name="Lara F."/>
            <person name="Munidasa M."/>
            <person name="Palculict T."/>
            <person name="Patil S."/>
            <person name="Pu L.-L."/>
            <person name="Saada N."/>
            <person name="Tang L."/>
            <person name="Weissenberger G."/>
            <person name="Zhu Y."/>
            <person name="Hemphill L."/>
            <person name="Shang Y."/>
            <person name="Youmans B."/>
            <person name="Ayvaz T."/>
            <person name="Ross M."/>
            <person name="Santibanez J."/>
            <person name="Aqrawi P."/>
            <person name="Gross S."/>
            <person name="Joshi V."/>
            <person name="Fowler G."/>
            <person name="Nazareth L."/>
            <person name="Reid J."/>
            <person name="Worley K."/>
            <person name="Petrosino J."/>
            <person name="Highlander S."/>
            <person name="Gibbs R."/>
        </authorList>
    </citation>
    <scope>NUCLEOTIDE SEQUENCE [LARGE SCALE GENOMIC DNA]</scope>
    <source>
        <strain evidence="7 8">ATCC BAA-1200</strain>
    </source>
</reference>
<keyword evidence="1" id="KW-0645">Protease</keyword>
<dbReference type="GO" id="GO:0005829">
    <property type="term" value="C:cytosol"/>
    <property type="evidence" value="ECO:0007669"/>
    <property type="project" value="TreeGrafter"/>
</dbReference>
<feature type="signal peptide" evidence="4">
    <location>
        <begin position="1"/>
        <end position="19"/>
    </location>
</feature>
<dbReference type="SUPFAM" id="SSF50993">
    <property type="entry name" value="Peptidase/esterase 'gauge' domain"/>
    <property type="match status" value="1"/>
</dbReference>
<evidence type="ECO:0000256" key="1">
    <source>
        <dbReference type="ARBA" id="ARBA00022670"/>
    </source>
</evidence>
<dbReference type="STRING" id="267212.GCA_001063965_00191"/>
<dbReference type="EMBL" id="AFAY01000003">
    <property type="protein sequence ID" value="EGF12138.1"/>
    <property type="molecule type" value="Genomic_DNA"/>
</dbReference>
<sequence>MKKNLSAITLAALAATSHAAGQADPHLWLEDIAGEKALKWVKSRNQTAEQQLMTADSAKMQADIMGVLTAQGKIPYVSKRGNYYYNFWTDAQHQQGLWRRTTPAEYRKPNPKWEVLLDIDALNRQEKENWVWHGADCLKPDYSRCLVSLSRGGADADVTREFDLNSKKFVENGFYRPEAKGSLGWIDRDHVFVSTDFGAGSLTDSGYPREVRIWTRGTPMASAQKIFAAGQKDMSASAARDHAKGFERDFVYRTIDFYNDELYLLDQGRLKKIEDVPNSVKKGVVRRYLTLSPREDWTLNGKTYKAGSYLVADFDAWMRGKRDITVLFEPDAHTSLDAAVWTKNHVVLNLLHDVKNRIVVLDERKQWKQGGIKDLPDNSKIYASAVDEDNSDQVWLTVGGYTQPDTLYLADAAGSSEKLKSAPAFFTAADYTAKQYFAVSKDGTRVPYFLVAHKNLKADGKNPTLLYGYGGFEVSMPPHYSGTVGRAWLERTDQTGRHGVYVVANIRGGEYGPAWHRAALKENRHKSYEDFAAVARDLAARKITSPEHLGAQGGSNGGLLMGNMITQYPELFGAVVVQVPLLDMQRYSKLLAGASWMAEYGDPDKPEEWAYIRTFSPYHLFDPAKKYPPVLFTTSTRDDRVHPGHARKMMAKMEAAGKDALYYENTEGGHGGAANSKQQAHMNTLAYAFLWQKLGNKK</sequence>
<feature type="domain" description="Peptidase S9 prolyl oligopeptidase catalytic" evidence="5">
    <location>
        <begin position="497"/>
        <end position="696"/>
    </location>
</feature>
<dbReference type="PRINTS" id="PR00862">
    <property type="entry name" value="PROLIGOPTASE"/>
</dbReference>
<feature type="domain" description="Peptidase S9A N-terminal" evidence="6">
    <location>
        <begin position="18"/>
        <end position="419"/>
    </location>
</feature>
<dbReference type="PANTHER" id="PTHR42881:SF13">
    <property type="entry name" value="PROLYL ENDOPEPTIDASE"/>
    <property type="match status" value="1"/>
</dbReference>
<dbReference type="GO" id="GO:0070012">
    <property type="term" value="F:oligopeptidase activity"/>
    <property type="evidence" value="ECO:0007669"/>
    <property type="project" value="TreeGrafter"/>
</dbReference>
<dbReference type="SUPFAM" id="SSF53474">
    <property type="entry name" value="alpha/beta-Hydrolases"/>
    <property type="match status" value="1"/>
</dbReference>
<evidence type="ECO:0000313" key="8">
    <source>
        <dbReference type="Proteomes" id="UP000004105"/>
    </source>
</evidence>
<dbReference type="InterPro" id="IPR002470">
    <property type="entry name" value="Peptidase_S9A"/>
</dbReference>
<dbReference type="EC" id="3.4.21.26" evidence="7"/>
<keyword evidence="8" id="KW-1185">Reference proteome</keyword>
<name>F2B8V3_9NEIS</name>
<evidence type="ECO:0000256" key="3">
    <source>
        <dbReference type="ARBA" id="ARBA00022825"/>
    </source>
</evidence>
<evidence type="ECO:0000259" key="6">
    <source>
        <dbReference type="Pfam" id="PF02897"/>
    </source>
</evidence>
<comment type="caution">
    <text evidence="7">The sequence shown here is derived from an EMBL/GenBank/DDBJ whole genome shotgun (WGS) entry which is preliminary data.</text>
</comment>
<protein>
    <submittedName>
        <fullName evidence="7">Prolyl oligopeptidase</fullName>
        <ecNumber evidence="7">3.4.21.26</ecNumber>
    </submittedName>
</protein>
<evidence type="ECO:0000259" key="5">
    <source>
        <dbReference type="Pfam" id="PF00326"/>
    </source>
</evidence>
<dbReference type="GO" id="GO:0004252">
    <property type="term" value="F:serine-type endopeptidase activity"/>
    <property type="evidence" value="ECO:0007669"/>
    <property type="project" value="UniProtKB-EC"/>
</dbReference>
<dbReference type="HOGENOM" id="CLU_011290_4_0_4"/>